<keyword evidence="4" id="KW-0067">ATP-binding</keyword>
<dbReference type="GO" id="GO:0043138">
    <property type="term" value="F:3'-5' DNA helicase activity"/>
    <property type="evidence" value="ECO:0007669"/>
    <property type="project" value="UniProtKB-EC"/>
</dbReference>
<organism evidence="12 13">
    <name type="scientific">Ornithinimicrobium cerasi</name>
    <dbReference type="NCBI Taxonomy" id="2248773"/>
    <lineage>
        <taxon>Bacteria</taxon>
        <taxon>Bacillati</taxon>
        <taxon>Actinomycetota</taxon>
        <taxon>Actinomycetes</taxon>
        <taxon>Micrococcales</taxon>
        <taxon>Ornithinimicrobiaceae</taxon>
        <taxon>Ornithinimicrobium</taxon>
    </lineage>
</organism>
<dbReference type="EC" id="5.6.2.4" evidence="7"/>
<keyword evidence="5" id="KW-0413">Isomerase</keyword>
<dbReference type="GO" id="GO:0016887">
    <property type="term" value="F:ATP hydrolysis activity"/>
    <property type="evidence" value="ECO:0007669"/>
    <property type="project" value="RHEA"/>
</dbReference>
<evidence type="ECO:0000259" key="11">
    <source>
        <dbReference type="Pfam" id="PF13361"/>
    </source>
</evidence>
<evidence type="ECO:0000256" key="3">
    <source>
        <dbReference type="ARBA" id="ARBA00022806"/>
    </source>
</evidence>
<dbReference type="InterPro" id="IPR014017">
    <property type="entry name" value="DNA_helicase_UvrD-like_C"/>
</dbReference>
<gene>
    <name evidence="12" type="ORF">SAMN05421879_101493</name>
</gene>
<dbReference type="GO" id="GO:0000725">
    <property type="term" value="P:recombinational repair"/>
    <property type="evidence" value="ECO:0007669"/>
    <property type="project" value="TreeGrafter"/>
</dbReference>
<keyword evidence="1" id="KW-0547">Nucleotide-binding</keyword>
<comment type="catalytic activity">
    <reaction evidence="8">
        <text>ATP + H2O = ADP + phosphate + H(+)</text>
        <dbReference type="Rhea" id="RHEA:13065"/>
        <dbReference type="ChEBI" id="CHEBI:15377"/>
        <dbReference type="ChEBI" id="CHEBI:15378"/>
        <dbReference type="ChEBI" id="CHEBI:30616"/>
        <dbReference type="ChEBI" id="CHEBI:43474"/>
        <dbReference type="ChEBI" id="CHEBI:456216"/>
        <dbReference type="EC" id="5.6.2.4"/>
    </reaction>
</comment>
<evidence type="ECO:0000256" key="2">
    <source>
        <dbReference type="ARBA" id="ARBA00022801"/>
    </source>
</evidence>
<evidence type="ECO:0000259" key="10">
    <source>
        <dbReference type="Pfam" id="PF00580"/>
    </source>
</evidence>
<feature type="domain" description="UvrD-like helicase ATP-binding" evidence="10">
    <location>
        <begin position="9"/>
        <end position="97"/>
    </location>
</feature>
<evidence type="ECO:0000256" key="9">
    <source>
        <dbReference type="SAM" id="MobiDB-lite"/>
    </source>
</evidence>
<evidence type="ECO:0000256" key="7">
    <source>
        <dbReference type="ARBA" id="ARBA00034808"/>
    </source>
</evidence>
<name>A0A285VDW4_9MICO</name>
<dbReference type="InterPro" id="IPR014016">
    <property type="entry name" value="UvrD-like_ATP-bd"/>
</dbReference>
<dbReference type="Pfam" id="PF13361">
    <property type="entry name" value="UvrD_C"/>
    <property type="match status" value="1"/>
</dbReference>
<feature type="region of interest" description="Disordered" evidence="9">
    <location>
        <begin position="1"/>
        <end position="29"/>
    </location>
</feature>
<dbReference type="EMBL" id="OBQK01000001">
    <property type="protein sequence ID" value="SOC52332.1"/>
    <property type="molecule type" value="Genomic_DNA"/>
</dbReference>
<dbReference type="AlphaFoldDB" id="A0A285VDW4"/>
<dbReference type="PANTHER" id="PTHR11070">
    <property type="entry name" value="UVRD / RECB / PCRA DNA HELICASE FAMILY MEMBER"/>
    <property type="match status" value="1"/>
</dbReference>
<dbReference type="Proteomes" id="UP000219688">
    <property type="component" value="Unassembled WGS sequence"/>
</dbReference>
<dbReference type="InterPro" id="IPR027417">
    <property type="entry name" value="P-loop_NTPase"/>
</dbReference>
<dbReference type="InterPro" id="IPR000212">
    <property type="entry name" value="DNA_helicase_UvrD/REP"/>
</dbReference>
<evidence type="ECO:0000256" key="4">
    <source>
        <dbReference type="ARBA" id="ARBA00022840"/>
    </source>
</evidence>
<keyword evidence="13" id="KW-1185">Reference proteome</keyword>
<evidence type="ECO:0000256" key="1">
    <source>
        <dbReference type="ARBA" id="ARBA00022741"/>
    </source>
</evidence>
<dbReference type="SUPFAM" id="SSF52540">
    <property type="entry name" value="P-loop containing nucleoside triphosphate hydrolases"/>
    <property type="match status" value="1"/>
</dbReference>
<sequence>MTRESVCLDAEQEQAARVSPDGRQTVVAGPGAGKTEVVAELVRHLVEDYEVYPEDLLVISFSRAAVHAIRRRMSTASELGHLVDVRTLDSLAALIVADLTGEQTPLRGYDATVEAAIRAMQDSDGPVMPDVEHVIVDEAQDVVGLRAAFVATLLDRGLSAKCGYTVLGDPAQALYNFSENGKSQPLIEIMLSAPVEHVELRHHYRARGRAARRHLDVRALMGAASPLEQRLALLEIVADLPDLGGAEGIARPLERWGGTTAVLTRTNAQALDVAGALRGQGVAVSVQRSSSEDSVGAWLGLALGARAEAQVDKETFAAELRNAPDAPGVDDVWPLLRHLSGSRGRTLDTRALAAALASRRPPRAIIAAPQTPLVVSTVHRAKGLEFDNVVLIDPEDWLVNMDDVSEELRVLYVALSRARDRIALGSHETDRQWRRDKRIDRWFKQGFRQWQTFGVELRGSDTRALGPVDRELTPLIGRAVQWHLTDRNGHPTYEASIDGRVVAVTSYGFIGDLQRRLAPRDCQPSRWPTLRGGHLEGLETLADPGRRSTHWPHGLWPSARITGLVEFDWKEVVP</sequence>
<feature type="domain" description="UvrD-like helicase C-terminal" evidence="11">
    <location>
        <begin position="374"/>
        <end position="427"/>
    </location>
</feature>
<comment type="catalytic activity">
    <reaction evidence="6">
        <text>Couples ATP hydrolysis with the unwinding of duplex DNA by translocating in the 3'-5' direction.</text>
        <dbReference type="EC" id="5.6.2.4"/>
    </reaction>
</comment>
<dbReference type="Pfam" id="PF00580">
    <property type="entry name" value="UvrD-helicase"/>
    <property type="match status" value="1"/>
</dbReference>
<reference evidence="13" key="1">
    <citation type="submission" date="2017-08" db="EMBL/GenBank/DDBJ databases">
        <authorList>
            <person name="Varghese N."/>
            <person name="Submissions S."/>
        </authorList>
    </citation>
    <scope>NUCLEOTIDE SEQUENCE [LARGE SCALE GENOMIC DNA]</scope>
    <source>
        <strain evidence="13">USBA17B2</strain>
    </source>
</reference>
<protein>
    <recommendedName>
        <fullName evidence="7">DNA 3'-5' helicase</fullName>
        <ecNumber evidence="7">5.6.2.4</ecNumber>
    </recommendedName>
</protein>
<dbReference type="GO" id="GO:0003677">
    <property type="term" value="F:DNA binding"/>
    <property type="evidence" value="ECO:0007669"/>
    <property type="project" value="InterPro"/>
</dbReference>
<evidence type="ECO:0000313" key="12">
    <source>
        <dbReference type="EMBL" id="SOC52332.1"/>
    </source>
</evidence>
<dbReference type="Gene3D" id="3.40.50.300">
    <property type="entry name" value="P-loop containing nucleotide triphosphate hydrolases"/>
    <property type="match status" value="2"/>
</dbReference>
<keyword evidence="3 12" id="KW-0347">Helicase</keyword>
<proteinExistence type="predicted"/>
<accession>A0A285VDW4</accession>
<evidence type="ECO:0000256" key="5">
    <source>
        <dbReference type="ARBA" id="ARBA00023235"/>
    </source>
</evidence>
<evidence type="ECO:0000313" key="13">
    <source>
        <dbReference type="Proteomes" id="UP000219688"/>
    </source>
</evidence>
<evidence type="ECO:0000256" key="8">
    <source>
        <dbReference type="ARBA" id="ARBA00048988"/>
    </source>
</evidence>
<dbReference type="GO" id="GO:0005524">
    <property type="term" value="F:ATP binding"/>
    <property type="evidence" value="ECO:0007669"/>
    <property type="project" value="UniProtKB-KW"/>
</dbReference>
<dbReference type="RefSeq" id="WP_141401391.1">
    <property type="nucleotide sequence ID" value="NZ_OBQK01000001.1"/>
</dbReference>
<keyword evidence="2" id="KW-0378">Hydrolase</keyword>
<evidence type="ECO:0000256" key="6">
    <source>
        <dbReference type="ARBA" id="ARBA00034617"/>
    </source>
</evidence>
<dbReference type="PANTHER" id="PTHR11070:SF2">
    <property type="entry name" value="ATP-DEPENDENT DNA HELICASE SRS2"/>
    <property type="match status" value="1"/>
</dbReference>